<reference evidence="10 11" key="1">
    <citation type="submission" date="2017-07" db="EMBL/GenBank/DDBJ databases">
        <title>The genome sequence of Paludifilum halophilum highlights mechanisms for microbial adaptation to high salt environemnts.</title>
        <authorList>
            <person name="Belbahri L."/>
        </authorList>
    </citation>
    <scope>NUCLEOTIDE SEQUENCE [LARGE SCALE GENOMIC DNA]</scope>
    <source>
        <strain evidence="10 11">DSM 102817</strain>
    </source>
</reference>
<keyword evidence="6 8" id="KW-1133">Transmembrane helix</keyword>
<comment type="subcellular location">
    <subcellularLocation>
        <location evidence="1 8">Cell membrane</location>
        <topology evidence="1 8">Multi-pass membrane protein</topology>
    </subcellularLocation>
</comment>
<evidence type="ECO:0000313" key="11">
    <source>
        <dbReference type="Proteomes" id="UP000215459"/>
    </source>
</evidence>
<dbReference type="Pfam" id="PF00860">
    <property type="entry name" value="Xan_ur_permease"/>
    <property type="match status" value="1"/>
</dbReference>
<evidence type="ECO:0000256" key="3">
    <source>
        <dbReference type="ARBA" id="ARBA00022448"/>
    </source>
</evidence>
<feature type="transmembrane region" description="Helical" evidence="9">
    <location>
        <begin position="435"/>
        <end position="453"/>
    </location>
</feature>
<feature type="transmembrane region" description="Helical" evidence="9">
    <location>
        <begin position="397"/>
        <end position="423"/>
    </location>
</feature>
<feature type="transmembrane region" description="Helical" evidence="9">
    <location>
        <begin position="211"/>
        <end position="230"/>
    </location>
</feature>
<evidence type="ECO:0000256" key="1">
    <source>
        <dbReference type="ARBA" id="ARBA00004651"/>
    </source>
</evidence>
<evidence type="ECO:0000256" key="4">
    <source>
        <dbReference type="ARBA" id="ARBA00022475"/>
    </source>
</evidence>
<feature type="transmembrane region" description="Helical" evidence="9">
    <location>
        <begin position="148"/>
        <end position="169"/>
    </location>
</feature>
<organism evidence="10 11">
    <name type="scientific">Paludifilum halophilum</name>
    <dbReference type="NCBI Taxonomy" id="1642702"/>
    <lineage>
        <taxon>Bacteria</taxon>
        <taxon>Bacillati</taxon>
        <taxon>Bacillota</taxon>
        <taxon>Bacilli</taxon>
        <taxon>Bacillales</taxon>
        <taxon>Thermoactinomycetaceae</taxon>
        <taxon>Paludifilum</taxon>
    </lineage>
</organism>
<keyword evidence="5 8" id="KW-0812">Transmembrane</keyword>
<keyword evidence="11" id="KW-1185">Reference proteome</keyword>
<keyword evidence="7 8" id="KW-0472">Membrane</keyword>
<comment type="caution">
    <text evidence="10">The sequence shown here is derived from an EMBL/GenBank/DDBJ whole genome shotgun (WGS) entry which is preliminary data.</text>
</comment>
<dbReference type="GO" id="GO:0005886">
    <property type="term" value="C:plasma membrane"/>
    <property type="evidence" value="ECO:0007669"/>
    <property type="project" value="UniProtKB-SubCell"/>
</dbReference>
<protein>
    <submittedName>
        <fullName evidence="10">Guanine permease</fullName>
    </submittedName>
</protein>
<comment type="similarity">
    <text evidence="2 8">Belongs to the nucleobase:cation symporter-2 (NCS2) (TC 2.A.40) family. Azg-like subfamily.</text>
</comment>
<evidence type="ECO:0000256" key="7">
    <source>
        <dbReference type="ARBA" id="ARBA00023136"/>
    </source>
</evidence>
<feature type="transmembrane region" description="Helical" evidence="9">
    <location>
        <begin position="36"/>
        <end position="57"/>
    </location>
</feature>
<keyword evidence="4 8" id="KW-1003">Cell membrane</keyword>
<dbReference type="PIRSF" id="PIRSF005353">
    <property type="entry name" value="PbuG"/>
    <property type="match status" value="1"/>
</dbReference>
<dbReference type="EMBL" id="NOWF01000002">
    <property type="protein sequence ID" value="OYD09080.1"/>
    <property type="molecule type" value="Genomic_DNA"/>
</dbReference>
<dbReference type="Proteomes" id="UP000215459">
    <property type="component" value="Unassembled WGS sequence"/>
</dbReference>
<dbReference type="PANTHER" id="PTHR43337">
    <property type="entry name" value="XANTHINE/URACIL PERMEASE C887.17-RELATED"/>
    <property type="match status" value="1"/>
</dbReference>
<evidence type="ECO:0000256" key="6">
    <source>
        <dbReference type="ARBA" id="ARBA00022989"/>
    </source>
</evidence>
<dbReference type="RefSeq" id="WP_094263429.1">
    <property type="nucleotide sequence ID" value="NZ_NOWF01000002.1"/>
</dbReference>
<keyword evidence="3 8" id="KW-0813">Transport</keyword>
<feature type="transmembrane region" description="Helical" evidence="9">
    <location>
        <begin position="69"/>
        <end position="92"/>
    </location>
</feature>
<evidence type="ECO:0000256" key="2">
    <source>
        <dbReference type="ARBA" id="ARBA00005697"/>
    </source>
</evidence>
<dbReference type="InterPro" id="IPR026033">
    <property type="entry name" value="Azg-like_bact_archaea"/>
</dbReference>
<proteinExistence type="inferred from homology"/>
<feature type="transmembrane region" description="Helical" evidence="9">
    <location>
        <begin position="260"/>
        <end position="285"/>
    </location>
</feature>
<dbReference type="InterPro" id="IPR006043">
    <property type="entry name" value="NCS2"/>
</dbReference>
<gene>
    <name evidence="10" type="ORF">CHM34_04760</name>
</gene>
<dbReference type="InterPro" id="IPR045018">
    <property type="entry name" value="Azg-like"/>
</dbReference>
<evidence type="ECO:0000256" key="9">
    <source>
        <dbReference type="SAM" id="Phobius"/>
    </source>
</evidence>
<accession>A0A235B9U9</accession>
<evidence type="ECO:0000313" key="10">
    <source>
        <dbReference type="EMBL" id="OYD09080.1"/>
    </source>
</evidence>
<feature type="transmembrane region" description="Helical" evidence="9">
    <location>
        <begin position="338"/>
        <end position="359"/>
    </location>
</feature>
<sequence length="454" mass="48309">MEKPPIVPQSEQGHKENLLERIFKLSERNTDVKTEVIAGLTSFMALSYIVLVIPFILSEAGIPQDAAVAAVIFSTVFCTLMFSLWANFPITVGPGMGLISFFTYTVVLGKGLSWQTALGAVFISGVVFFILTITGIRRKLFDVVPPTLRSAIGVGIGIFVAFTGLKNAGIIIPSETTYVTLGPMTEPESILGMAGLILASILMVKKVRGAMVISILLITVFAMGIGTTPAPQGLNDIVTLSVPDISATFLQMDLLGALKYGIISIIFSFTIVELFDNLATLLGLSKKAGLMDEKGKIPNLNQALKADSLGTMASACFGATALNTYIENATGIAEGGRTGLTALVTSGLLLLCLFLVPLVSLIPSEATAPVLILVGALMMSEIQHVSFDDFTETVPAFLTIIMMPLTFSIAEGLAFGFISYTLLKLLTGKAKGMHWAMYPISAAFIINFIFHGSL</sequence>
<dbReference type="PANTHER" id="PTHR43337:SF1">
    <property type="entry name" value="XANTHINE_URACIL PERMEASE C887.17-RELATED"/>
    <property type="match status" value="1"/>
</dbReference>
<dbReference type="GO" id="GO:0005345">
    <property type="term" value="F:purine nucleobase transmembrane transporter activity"/>
    <property type="evidence" value="ECO:0007669"/>
    <property type="project" value="TreeGrafter"/>
</dbReference>
<name>A0A235B9U9_9BACL</name>
<dbReference type="AlphaFoldDB" id="A0A235B9U9"/>
<evidence type="ECO:0000256" key="5">
    <source>
        <dbReference type="ARBA" id="ARBA00022692"/>
    </source>
</evidence>
<dbReference type="OrthoDB" id="9808458at2"/>
<evidence type="ECO:0000256" key="8">
    <source>
        <dbReference type="PIRNR" id="PIRNR005353"/>
    </source>
</evidence>
<feature type="transmembrane region" description="Helical" evidence="9">
    <location>
        <begin position="112"/>
        <end position="136"/>
    </location>
</feature>
<feature type="transmembrane region" description="Helical" evidence="9">
    <location>
        <begin position="189"/>
        <end position="204"/>
    </location>
</feature>